<proteinExistence type="predicted"/>
<reference evidence="2 3" key="1">
    <citation type="submission" date="2016-09" db="EMBL/GenBank/DDBJ databases">
        <title>Bacillus aquimaris SAMM genome sequence reveals colonization and biosurfactant production capacities.</title>
        <authorList>
            <person name="Waghmode S.R."/>
            <person name="Suryavanshi M.V."/>
        </authorList>
    </citation>
    <scope>NUCLEOTIDE SEQUENCE [LARGE SCALE GENOMIC DNA]</scope>
    <source>
        <strain evidence="2 3">SAMM</strain>
    </source>
</reference>
<dbReference type="Proteomes" id="UP000182062">
    <property type="component" value="Unassembled WGS sequence"/>
</dbReference>
<name>A0A1J6WGE4_9BACI</name>
<protein>
    <submittedName>
        <fullName evidence="2">Uncharacterized protein</fullName>
    </submittedName>
</protein>
<evidence type="ECO:0000313" key="2">
    <source>
        <dbReference type="EMBL" id="OIU70952.1"/>
    </source>
</evidence>
<dbReference type="EMBL" id="MINN01000096">
    <property type="protein sequence ID" value="OIU70952.1"/>
    <property type="molecule type" value="Genomic_DNA"/>
</dbReference>
<sequence>MTITTWLASAVILLLFLLCGLWFNFKKRETRYEERIAEIEREALKSLSRVEENLNGENSAREGC</sequence>
<keyword evidence="1" id="KW-1133">Transmembrane helix</keyword>
<gene>
    <name evidence="2" type="ORF">BHE18_20865</name>
</gene>
<dbReference type="RefSeq" id="WP_071619291.1">
    <property type="nucleotide sequence ID" value="NZ_MINN01000096.1"/>
</dbReference>
<evidence type="ECO:0000256" key="1">
    <source>
        <dbReference type="SAM" id="Phobius"/>
    </source>
</evidence>
<keyword evidence="1" id="KW-0812">Transmembrane</keyword>
<evidence type="ECO:0000313" key="3">
    <source>
        <dbReference type="Proteomes" id="UP000182062"/>
    </source>
</evidence>
<organism evidence="2 3">
    <name type="scientific">Rossellomorea aquimaris</name>
    <dbReference type="NCBI Taxonomy" id="189382"/>
    <lineage>
        <taxon>Bacteria</taxon>
        <taxon>Bacillati</taxon>
        <taxon>Bacillota</taxon>
        <taxon>Bacilli</taxon>
        <taxon>Bacillales</taxon>
        <taxon>Bacillaceae</taxon>
        <taxon>Rossellomorea</taxon>
    </lineage>
</organism>
<dbReference type="AlphaFoldDB" id="A0A1J6WGE4"/>
<keyword evidence="1" id="KW-0472">Membrane</keyword>
<keyword evidence="3" id="KW-1185">Reference proteome</keyword>
<accession>A0A1J6WGE4</accession>
<feature type="transmembrane region" description="Helical" evidence="1">
    <location>
        <begin position="6"/>
        <end position="25"/>
    </location>
</feature>
<comment type="caution">
    <text evidence="2">The sequence shown here is derived from an EMBL/GenBank/DDBJ whole genome shotgun (WGS) entry which is preliminary data.</text>
</comment>